<dbReference type="SUPFAM" id="SSF51621">
    <property type="entry name" value="Phosphoenolpyruvate/pyruvate domain"/>
    <property type="match status" value="1"/>
</dbReference>
<comment type="caution">
    <text evidence="1">The sequence shown here is derived from an EMBL/GenBank/DDBJ whole genome shotgun (WGS) entry which is preliminary data.</text>
</comment>
<accession>A0A835H8A5</accession>
<dbReference type="PANTHER" id="PTHR30523:SF6">
    <property type="entry name" value="PHOSPHOENOLPYRUVATE CARBOXYLASE"/>
    <property type="match status" value="1"/>
</dbReference>
<dbReference type="EMBL" id="JADFTS010000008">
    <property type="protein sequence ID" value="KAF9594501.1"/>
    <property type="molecule type" value="Genomic_DNA"/>
</dbReference>
<gene>
    <name evidence="1" type="ORF">IFM89_031619</name>
</gene>
<dbReference type="Proteomes" id="UP000631114">
    <property type="component" value="Unassembled WGS sequence"/>
</dbReference>
<dbReference type="PANTHER" id="PTHR30523">
    <property type="entry name" value="PHOSPHOENOLPYRUVATE CARBOXYLASE"/>
    <property type="match status" value="1"/>
</dbReference>
<dbReference type="OrthoDB" id="1679667at2759"/>
<evidence type="ECO:0000313" key="1">
    <source>
        <dbReference type="EMBL" id="KAF9594501.1"/>
    </source>
</evidence>
<dbReference type="GO" id="GO:0008964">
    <property type="term" value="F:phosphoenolpyruvate carboxylase activity"/>
    <property type="evidence" value="ECO:0007669"/>
    <property type="project" value="InterPro"/>
</dbReference>
<dbReference type="Pfam" id="PF00311">
    <property type="entry name" value="PEPcase"/>
    <property type="match status" value="2"/>
</dbReference>
<evidence type="ECO:0000313" key="2">
    <source>
        <dbReference type="Proteomes" id="UP000631114"/>
    </source>
</evidence>
<reference evidence="1 2" key="1">
    <citation type="submission" date="2020-10" db="EMBL/GenBank/DDBJ databases">
        <title>The Coptis chinensis genome and diversification of protoberbering-type alkaloids.</title>
        <authorList>
            <person name="Wang B."/>
            <person name="Shu S."/>
            <person name="Song C."/>
            <person name="Liu Y."/>
        </authorList>
    </citation>
    <scope>NUCLEOTIDE SEQUENCE [LARGE SCALE GENOMIC DNA]</scope>
    <source>
        <strain evidence="1">HL-2020</strain>
        <tissue evidence="1">Leaf</tissue>
    </source>
</reference>
<sequence>MVITFLRLYRLTKEGWAAMDTRRACCRFVEGLGPTANKVAQQKIQECIIPPPNTDFQATHHKVIRPQPTTDLNFLGDDGQLESDDGCQQARCSGIACKVSFLGKASGIECFLRERRSHLWINFVAFSSYKNIEFQPRSQIFYSAQSHGVAFGSAGQVALFRKETNQLYPVPRPLWLLIGNGWVLRFGKDVDRFTAKWEPYKSQEDARVATCNEYGIKVTLFHGREEVLGVVVDPSYLAIQSQPPVQNGSRPARSKNSTGIGHLRAIPWVFAWTQTRFVLPAWLGVGAGLKGACEQGYTEDLQAMYKEWPFF</sequence>
<dbReference type="GO" id="GO:0006099">
    <property type="term" value="P:tricarboxylic acid cycle"/>
    <property type="evidence" value="ECO:0007669"/>
    <property type="project" value="InterPro"/>
</dbReference>
<dbReference type="GO" id="GO:0015977">
    <property type="term" value="P:carbon fixation"/>
    <property type="evidence" value="ECO:0007669"/>
    <property type="project" value="InterPro"/>
</dbReference>
<dbReference type="GO" id="GO:0005829">
    <property type="term" value="C:cytosol"/>
    <property type="evidence" value="ECO:0007669"/>
    <property type="project" value="TreeGrafter"/>
</dbReference>
<proteinExistence type="predicted"/>
<dbReference type="InterPro" id="IPR015813">
    <property type="entry name" value="Pyrv/PenolPyrv_kinase-like_dom"/>
</dbReference>
<protein>
    <submittedName>
        <fullName evidence="1">Uncharacterized protein</fullName>
    </submittedName>
</protein>
<keyword evidence="2" id="KW-1185">Reference proteome</keyword>
<dbReference type="AlphaFoldDB" id="A0A835H8A5"/>
<dbReference type="InterPro" id="IPR021135">
    <property type="entry name" value="PEP_COase"/>
</dbReference>
<name>A0A835H8A5_9MAGN</name>
<organism evidence="1 2">
    <name type="scientific">Coptis chinensis</name>
    <dbReference type="NCBI Taxonomy" id="261450"/>
    <lineage>
        <taxon>Eukaryota</taxon>
        <taxon>Viridiplantae</taxon>
        <taxon>Streptophyta</taxon>
        <taxon>Embryophyta</taxon>
        <taxon>Tracheophyta</taxon>
        <taxon>Spermatophyta</taxon>
        <taxon>Magnoliopsida</taxon>
        <taxon>Ranunculales</taxon>
        <taxon>Ranunculaceae</taxon>
        <taxon>Coptidoideae</taxon>
        <taxon>Coptis</taxon>
    </lineage>
</organism>